<evidence type="ECO:0000313" key="3">
    <source>
        <dbReference type="Proteomes" id="UP001429580"/>
    </source>
</evidence>
<dbReference type="EMBL" id="JAASQI010000005">
    <property type="protein sequence ID" value="NIJ58660.1"/>
    <property type="molecule type" value="Genomic_DNA"/>
</dbReference>
<keyword evidence="3" id="KW-1185">Reference proteome</keyword>
<dbReference type="RefSeq" id="WP_166953222.1">
    <property type="nucleotide sequence ID" value="NZ_JAASQI010000005.1"/>
</dbReference>
<comment type="caution">
    <text evidence="2">The sequence shown here is derived from an EMBL/GenBank/DDBJ whole genome shotgun (WGS) entry which is preliminary data.</text>
</comment>
<dbReference type="Proteomes" id="UP001429580">
    <property type="component" value="Unassembled WGS sequence"/>
</dbReference>
<organism evidence="2 3">
    <name type="scientific">Pseudochelatococcus lubricantis</name>
    <dbReference type="NCBI Taxonomy" id="1538102"/>
    <lineage>
        <taxon>Bacteria</taxon>
        <taxon>Pseudomonadati</taxon>
        <taxon>Pseudomonadota</taxon>
        <taxon>Alphaproteobacteria</taxon>
        <taxon>Hyphomicrobiales</taxon>
        <taxon>Chelatococcaceae</taxon>
        <taxon>Pseudochelatococcus</taxon>
    </lineage>
</organism>
<reference evidence="2 3" key="1">
    <citation type="submission" date="2020-03" db="EMBL/GenBank/DDBJ databases">
        <title>Genomic Encyclopedia of Type Strains, Phase IV (KMG-IV): sequencing the most valuable type-strain genomes for metagenomic binning, comparative biology and taxonomic classification.</title>
        <authorList>
            <person name="Goeker M."/>
        </authorList>
    </citation>
    <scope>NUCLEOTIDE SEQUENCE [LARGE SCALE GENOMIC DNA]</scope>
    <source>
        <strain evidence="2 3">DSM 103870</strain>
    </source>
</reference>
<evidence type="ECO:0000313" key="2">
    <source>
        <dbReference type="EMBL" id="NIJ58660.1"/>
    </source>
</evidence>
<keyword evidence="1" id="KW-0472">Membrane</keyword>
<protein>
    <recommendedName>
        <fullName evidence="4">DUF3311 domain-containing protein</fullName>
    </recommendedName>
</protein>
<feature type="transmembrane region" description="Helical" evidence="1">
    <location>
        <begin position="7"/>
        <end position="26"/>
    </location>
</feature>
<evidence type="ECO:0008006" key="4">
    <source>
        <dbReference type="Google" id="ProtNLM"/>
    </source>
</evidence>
<keyword evidence="1" id="KW-1133">Transmembrane helix</keyword>
<sequence length="69" mass="7591">MPHTRFSLGLWAAAALLFNFPLILIWDRDVTVAGLPLLPVAMFVIWALLIVLLAFVAEARPARRPPPSG</sequence>
<feature type="transmembrane region" description="Helical" evidence="1">
    <location>
        <begin position="38"/>
        <end position="57"/>
    </location>
</feature>
<accession>A0ABX0V4D7</accession>
<keyword evidence="1" id="KW-0812">Transmembrane</keyword>
<name>A0ABX0V4D7_9HYPH</name>
<gene>
    <name evidence="2" type="ORF">FHS82_002508</name>
</gene>
<evidence type="ECO:0000256" key="1">
    <source>
        <dbReference type="SAM" id="Phobius"/>
    </source>
</evidence>
<proteinExistence type="predicted"/>